<dbReference type="InterPro" id="IPR011009">
    <property type="entry name" value="Kinase-like_dom_sf"/>
</dbReference>
<dbReference type="GO" id="GO:0005737">
    <property type="term" value="C:cytoplasm"/>
    <property type="evidence" value="ECO:0007669"/>
    <property type="project" value="TreeGrafter"/>
</dbReference>
<name>A0A1Y2BJG2_9TREE</name>
<reference evidence="6 7" key="1">
    <citation type="submission" date="2016-07" db="EMBL/GenBank/DDBJ databases">
        <title>Pervasive Adenine N6-methylation of Active Genes in Fungi.</title>
        <authorList>
            <consortium name="DOE Joint Genome Institute"/>
            <person name="Mondo S.J."/>
            <person name="Dannebaum R.O."/>
            <person name="Kuo R.C."/>
            <person name="Labutti K."/>
            <person name="Haridas S."/>
            <person name="Kuo A."/>
            <person name="Salamov A."/>
            <person name="Ahrendt S.R."/>
            <person name="Lipzen A."/>
            <person name="Sullivan W."/>
            <person name="Andreopoulos W.B."/>
            <person name="Clum A."/>
            <person name="Lindquist E."/>
            <person name="Daum C."/>
            <person name="Ramamoorthy G.K."/>
            <person name="Gryganskyi A."/>
            <person name="Culley D."/>
            <person name="Magnuson J.K."/>
            <person name="James T.Y."/>
            <person name="O'Malley M.A."/>
            <person name="Stajich J.E."/>
            <person name="Spatafora J.W."/>
            <person name="Visel A."/>
            <person name="Grigoriev I.V."/>
        </authorList>
    </citation>
    <scope>NUCLEOTIDE SEQUENCE [LARGE SCALE GENOMIC DNA]</scope>
    <source>
        <strain evidence="6 7">68-887.2</strain>
    </source>
</reference>
<feature type="region of interest" description="Disordered" evidence="4">
    <location>
        <begin position="107"/>
        <end position="130"/>
    </location>
</feature>
<keyword evidence="7" id="KW-1185">Reference proteome</keyword>
<dbReference type="PANTHER" id="PTHR24346">
    <property type="entry name" value="MAP/MICROTUBULE AFFINITY-REGULATING KINASE"/>
    <property type="match status" value="1"/>
</dbReference>
<evidence type="ECO:0000313" key="7">
    <source>
        <dbReference type="Proteomes" id="UP000193986"/>
    </source>
</evidence>
<dbReference type="SUPFAM" id="SSF56112">
    <property type="entry name" value="Protein kinase-like (PK-like)"/>
    <property type="match status" value="1"/>
</dbReference>
<dbReference type="InParanoid" id="A0A1Y2BJG2"/>
<gene>
    <name evidence="6" type="ORF">BCR39DRAFT_514232</name>
</gene>
<keyword evidence="2 3" id="KW-0067">ATP-binding</keyword>
<evidence type="ECO:0000256" key="1">
    <source>
        <dbReference type="ARBA" id="ARBA00022741"/>
    </source>
</evidence>
<protein>
    <submittedName>
        <fullName evidence="6">Kinase-like domain-containing protein</fullName>
    </submittedName>
</protein>
<feature type="region of interest" description="Disordered" evidence="4">
    <location>
        <begin position="475"/>
        <end position="583"/>
    </location>
</feature>
<evidence type="ECO:0000259" key="5">
    <source>
        <dbReference type="PROSITE" id="PS50011"/>
    </source>
</evidence>
<dbReference type="OrthoDB" id="4062651at2759"/>
<dbReference type="InterPro" id="IPR017441">
    <property type="entry name" value="Protein_kinase_ATP_BS"/>
</dbReference>
<dbReference type="PANTHER" id="PTHR24346:SF76">
    <property type="entry name" value="NON-SPECIFIC SERINE_THREONINE PROTEIN KINASE"/>
    <property type="match status" value="1"/>
</dbReference>
<dbReference type="Gene3D" id="1.10.510.10">
    <property type="entry name" value="Transferase(Phosphotransferase) domain 1"/>
    <property type="match status" value="2"/>
</dbReference>
<evidence type="ECO:0000256" key="3">
    <source>
        <dbReference type="PROSITE-ProRule" id="PRU10141"/>
    </source>
</evidence>
<dbReference type="GO" id="GO:0004674">
    <property type="term" value="F:protein serine/threonine kinase activity"/>
    <property type="evidence" value="ECO:0007669"/>
    <property type="project" value="TreeGrafter"/>
</dbReference>
<organism evidence="6 7">
    <name type="scientific">Naematelia encephala</name>
    <dbReference type="NCBI Taxonomy" id="71784"/>
    <lineage>
        <taxon>Eukaryota</taxon>
        <taxon>Fungi</taxon>
        <taxon>Dikarya</taxon>
        <taxon>Basidiomycota</taxon>
        <taxon>Agaricomycotina</taxon>
        <taxon>Tremellomycetes</taxon>
        <taxon>Tremellales</taxon>
        <taxon>Naemateliaceae</taxon>
        <taxon>Naematelia</taxon>
    </lineage>
</organism>
<dbReference type="Proteomes" id="UP000193986">
    <property type="component" value="Unassembled WGS sequence"/>
</dbReference>
<proteinExistence type="predicted"/>
<feature type="compositionally biased region" description="Basic residues" evidence="4">
    <location>
        <begin position="481"/>
        <end position="494"/>
    </location>
</feature>
<comment type="caution">
    <text evidence="6">The sequence shown here is derived from an EMBL/GenBank/DDBJ whole genome shotgun (WGS) entry which is preliminary data.</text>
</comment>
<feature type="compositionally biased region" description="Low complexity" evidence="4">
    <location>
        <begin position="642"/>
        <end position="658"/>
    </location>
</feature>
<keyword evidence="6" id="KW-0808">Transferase</keyword>
<evidence type="ECO:0000256" key="2">
    <source>
        <dbReference type="ARBA" id="ARBA00022840"/>
    </source>
</evidence>
<dbReference type="InterPro" id="IPR008271">
    <property type="entry name" value="Ser/Thr_kinase_AS"/>
</dbReference>
<keyword evidence="6" id="KW-0418">Kinase</keyword>
<dbReference type="STRING" id="71784.A0A1Y2BJG2"/>
<sequence>MLHGPSTTSAESTPASSFFARLHSGSRSVSYDESTTDNTLSDGVVVGGDVRRAQSLRVSRLVNSRRDVAGLSSFAAAGSTLTSPALSPSHYTPPAASRHALFSHHAERPVEGSSSFSDPGPFVSSPPSPTSSGAFSPASAFLSHFSSSNSLRTPALIPPDAQGARVLDYTLGKVLGRGGFSTVRLATHIVTGETLACKIVKRDDLSDRSGSVEKFEDEIRIWSELPRHPSLLPLLEMHRTPTMTFLITPFLPGGNLLDVIRREGGSPKTASKWFPGVVAAVAAMHEGFEGFTGGLLHGDLKLDNFLVDHAGKVMVCDFYMAQTVEHEPTPTIPPPIGNLATIPKHFHRGPRMSSPLPAARTHTPHEPLTLSTQPFPSASLPYAPPELLRAPPSGPSLAQDIWALGVILHALLTGRLPFVDAFDPRLQMKILRGIWEEPSHLGKEWLECLRGCLDGNKHTRWDIRRVRESDAMAGWHEVKPRSKSRSRSRVRRRPSDRSLGGDYSDPSILHADPLTSLPQPIPSRRRPLSREPPPLPRTVPSDLQMDLFAPGEPGRSRSASGSRSRSSGRGHVFSFSPPEMKRFGGEDVLANRFDSISITRGRSPAKQVGDTLSLSFSRQPSQLALGQYENSSHDTPRRSRRTSLSPSVSRSRSRASPTEGSPAQEEFMLGFTPVRELGVVSEERRGGEDDRAGRSLEQGERGRWGRSRSRGGIATGGGFG</sequence>
<dbReference type="PROSITE" id="PS00107">
    <property type="entry name" value="PROTEIN_KINASE_ATP"/>
    <property type="match status" value="1"/>
</dbReference>
<feature type="compositionally biased region" description="Low complexity" evidence="4">
    <location>
        <begin position="556"/>
        <end position="570"/>
    </location>
</feature>
<feature type="compositionally biased region" description="Basic and acidic residues" evidence="4">
    <location>
        <begin position="681"/>
        <end position="703"/>
    </location>
</feature>
<dbReference type="InterPro" id="IPR000719">
    <property type="entry name" value="Prot_kinase_dom"/>
</dbReference>
<feature type="binding site" evidence="3">
    <location>
        <position position="198"/>
    </location>
    <ligand>
        <name>ATP</name>
        <dbReference type="ChEBI" id="CHEBI:30616"/>
    </ligand>
</feature>
<dbReference type="PROSITE" id="PS00108">
    <property type="entry name" value="PROTEIN_KINASE_ST"/>
    <property type="match status" value="1"/>
</dbReference>
<dbReference type="SMART" id="SM00220">
    <property type="entry name" value="S_TKc"/>
    <property type="match status" value="1"/>
</dbReference>
<dbReference type="GO" id="GO:0000226">
    <property type="term" value="P:microtubule cytoskeleton organization"/>
    <property type="evidence" value="ECO:0007669"/>
    <property type="project" value="TreeGrafter"/>
</dbReference>
<dbReference type="AlphaFoldDB" id="A0A1Y2BJG2"/>
<evidence type="ECO:0000313" key="6">
    <source>
        <dbReference type="EMBL" id="ORY34737.1"/>
    </source>
</evidence>
<dbReference type="GO" id="GO:0035556">
    <property type="term" value="P:intracellular signal transduction"/>
    <property type="evidence" value="ECO:0007669"/>
    <property type="project" value="TreeGrafter"/>
</dbReference>
<accession>A0A1Y2BJG2</accession>
<dbReference type="PROSITE" id="PS50011">
    <property type="entry name" value="PROTEIN_KINASE_DOM"/>
    <property type="match status" value="1"/>
</dbReference>
<feature type="domain" description="Protein kinase" evidence="5">
    <location>
        <begin position="169"/>
        <end position="479"/>
    </location>
</feature>
<feature type="compositionally biased region" description="Low complexity" evidence="4">
    <location>
        <begin position="112"/>
        <end position="123"/>
    </location>
</feature>
<dbReference type="Pfam" id="PF00069">
    <property type="entry name" value="Pkinase"/>
    <property type="match status" value="2"/>
</dbReference>
<evidence type="ECO:0000256" key="4">
    <source>
        <dbReference type="SAM" id="MobiDB-lite"/>
    </source>
</evidence>
<dbReference type="GO" id="GO:0005524">
    <property type="term" value="F:ATP binding"/>
    <property type="evidence" value="ECO:0007669"/>
    <property type="project" value="UniProtKB-UniRule"/>
</dbReference>
<keyword evidence="1 3" id="KW-0547">Nucleotide-binding</keyword>
<dbReference type="EMBL" id="MCFC01000002">
    <property type="protein sequence ID" value="ORY34737.1"/>
    <property type="molecule type" value="Genomic_DNA"/>
</dbReference>
<feature type="region of interest" description="Disordered" evidence="4">
    <location>
        <begin position="622"/>
        <end position="720"/>
    </location>
</feature>